<name>A0A077ZRG9_STYLE</name>
<organism evidence="2 3">
    <name type="scientific">Stylonychia lemnae</name>
    <name type="common">Ciliate</name>
    <dbReference type="NCBI Taxonomy" id="5949"/>
    <lineage>
        <taxon>Eukaryota</taxon>
        <taxon>Sar</taxon>
        <taxon>Alveolata</taxon>
        <taxon>Ciliophora</taxon>
        <taxon>Intramacronucleata</taxon>
        <taxon>Spirotrichea</taxon>
        <taxon>Stichotrichia</taxon>
        <taxon>Sporadotrichida</taxon>
        <taxon>Oxytrichidae</taxon>
        <taxon>Stylonychinae</taxon>
        <taxon>Stylonychia</taxon>
    </lineage>
</organism>
<feature type="region of interest" description="Disordered" evidence="1">
    <location>
        <begin position="193"/>
        <end position="217"/>
    </location>
</feature>
<dbReference type="EMBL" id="CCKQ01000965">
    <property type="protein sequence ID" value="CDW72054.1"/>
    <property type="molecule type" value="Genomic_DNA"/>
</dbReference>
<reference evidence="2 3" key="1">
    <citation type="submission" date="2014-06" db="EMBL/GenBank/DDBJ databases">
        <authorList>
            <person name="Swart Estienne"/>
        </authorList>
    </citation>
    <scope>NUCLEOTIDE SEQUENCE [LARGE SCALE GENOMIC DNA]</scope>
    <source>
        <strain evidence="2 3">130c</strain>
    </source>
</reference>
<sequence length="499" mass="57525">MISTSTYNQDQLTIRISTPIIPDKALKNNSQDSIIPKRLNMEQLEDGNKYRSSQSLLVPIVKHDYELGLSEEEKKMKKSIGKKNFQLGFPKQLGLKQIYKARKQSIFQFEQNDKRKVMHDNLQNQQLLYYQQIDLQELNKNRPLVIDPNTGSLVQKQIYKQKNPNLFGMKFLNSKIQMHEKIQELVKVGTGVTQTPKKQKRDNSINPTATNGFSDINGNNNEIIKTMMTTTYSNHSIDFNNSLESPKKIDSKKYFSSFIDQQKHKRNIVLTSTLTSQSLTQYSQVKQELSPKILDLAAAQKVLTLQRKHIQSQSTLNQNIDNILKDSPQKSTINQQQLYQTLNQKQLQLELRQSFSKSQQSMNLDFQTQFQTIQPNQSKSILTQNQLQMPPKYQDYQQNIVKVGSFLYQQSPQGGFLMNRQVGDLKINFNNSLKKFKRNASTAQLSGTHIGIQKSLPKLANKNNIMNEIAHLKIKSNPQKYVLKRNQFSQNLIPSSNLI</sequence>
<dbReference type="AlphaFoldDB" id="A0A077ZRG9"/>
<gene>
    <name evidence="2" type="primary">Contig4213.g4511</name>
    <name evidence="2" type="ORF">STYLEM_1008</name>
</gene>
<accession>A0A077ZRG9</accession>
<dbReference type="Proteomes" id="UP000039865">
    <property type="component" value="Unassembled WGS sequence"/>
</dbReference>
<protein>
    <submittedName>
        <fullName evidence="2">Uncharacterized protein</fullName>
    </submittedName>
</protein>
<keyword evidence="3" id="KW-1185">Reference proteome</keyword>
<evidence type="ECO:0000313" key="3">
    <source>
        <dbReference type="Proteomes" id="UP000039865"/>
    </source>
</evidence>
<dbReference type="InParanoid" id="A0A077ZRG9"/>
<evidence type="ECO:0000256" key="1">
    <source>
        <dbReference type="SAM" id="MobiDB-lite"/>
    </source>
</evidence>
<evidence type="ECO:0000313" key="2">
    <source>
        <dbReference type="EMBL" id="CDW72054.1"/>
    </source>
</evidence>
<feature type="compositionally biased region" description="Polar residues" evidence="1">
    <location>
        <begin position="204"/>
        <end position="217"/>
    </location>
</feature>
<proteinExistence type="predicted"/>